<protein>
    <submittedName>
        <fullName evidence="1">Uncharacterized protein</fullName>
    </submittedName>
</protein>
<dbReference type="AlphaFoldDB" id="A0A0V1D9K4"/>
<sequence length="108" mass="12625">MLRLEVSLHKNRFPALRYANNDRHKRCLIVSKGALVRLTYVASGSIVKRSLNMNNEVKKKRKQWPLVEQIADDMKRIADGMKQNKKRQKAIDVRRMNNGVFNAMTDEE</sequence>
<proteinExistence type="predicted"/>
<gene>
    <name evidence="1" type="ORF">T03_17881</name>
</gene>
<evidence type="ECO:0000313" key="1">
    <source>
        <dbReference type="EMBL" id="KRY58084.1"/>
    </source>
</evidence>
<dbReference type="Proteomes" id="UP000054653">
    <property type="component" value="Unassembled WGS sequence"/>
</dbReference>
<comment type="caution">
    <text evidence="1">The sequence shown here is derived from an EMBL/GenBank/DDBJ whole genome shotgun (WGS) entry which is preliminary data.</text>
</comment>
<keyword evidence="2" id="KW-1185">Reference proteome</keyword>
<evidence type="ECO:0000313" key="2">
    <source>
        <dbReference type="Proteomes" id="UP000054653"/>
    </source>
</evidence>
<reference evidence="1 2" key="1">
    <citation type="submission" date="2015-01" db="EMBL/GenBank/DDBJ databases">
        <title>Evolution of Trichinella species and genotypes.</title>
        <authorList>
            <person name="Korhonen P.K."/>
            <person name="Edoardo P."/>
            <person name="Giuseppe L.R."/>
            <person name="Gasser R.B."/>
        </authorList>
    </citation>
    <scope>NUCLEOTIDE SEQUENCE [LARGE SCALE GENOMIC DNA]</scope>
    <source>
        <strain evidence="1">ISS120</strain>
    </source>
</reference>
<dbReference type="EMBL" id="JYDI01000024">
    <property type="protein sequence ID" value="KRY58084.1"/>
    <property type="molecule type" value="Genomic_DNA"/>
</dbReference>
<organism evidence="1 2">
    <name type="scientific">Trichinella britovi</name>
    <name type="common">Parasitic roundworm</name>
    <dbReference type="NCBI Taxonomy" id="45882"/>
    <lineage>
        <taxon>Eukaryota</taxon>
        <taxon>Metazoa</taxon>
        <taxon>Ecdysozoa</taxon>
        <taxon>Nematoda</taxon>
        <taxon>Enoplea</taxon>
        <taxon>Dorylaimia</taxon>
        <taxon>Trichinellida</taxon>
        <taxon>Trichinellidae</taxon>
        <taxon>Trichinella</taxon>
    </lineage>
</organism>
<name>A0A0V1D9K4_TRIBR</name>
<accession>A0A0V1D9K4</accession>